<proteinExistence type="predicted"/>
<protein>
    <submittedName>
        <fullName evidence="1">Uncharacterized protein</fullName>
    </submittedName>
</protein>
<accession>A0ACC2JWY5</accession>
<dbReference type="EMBL" id="JAPUUL010000225">
    <property type="protein sequence ID" value="KAJ8131803.1"/>
    <property type="molecule type" value="Genomic_DNA"/>
</dbReference>
<gene>
    <name evidence="1" type="ORF">O1611_g1821</name>
</gene>
<organism evidence="1 2">
    <name type="scientific">Lasiodiplodia mahajangana</name>
    <dbReference type="NCBI Taxonomy" id="1108764"/>
    <lineage>
        <taxon>Eukaryota</taxon>
        <taxon>Fungi</taxon>
        <taxon>Dikarya</taxon>
        <taxon>Ascomycota</taxon>
        <taxon>Pezizomycotina</taxon>
        <taxon>Dothideomycetes</taxon>
        <taxon>Dothideomycetes incertae sedis</taxon>
        <taxon>Botryosphaeriales</taxon>
        <taxon>Botryosphaeriaceae</taxon>
        <taxon>Lasiodiplodia</taxon>
    </lineage>
</organism>
<name>A0ACC2JWY5_9PEZI</name>
<evidence type="ECO:0000313" key="2">
    <source>
        <dbReference type="Proteomes" id="UP001153332"/>
    </source>
</evidence>
<reference evidence="1" key="1">
    <citation type="submission" date="2022-12" db="EMBL/GenBank/DDBJ databases">
        <title>Genome Sequence of Lasiodiplodia mahajangana.</title>
        <authorList>
            <person name="Buettner E."/>
        </authorList>
    </citation>
    <scope>NUCLEOTIDE SEQUENCE</scope>
    <source>
        <strain evidence="1">VT137</strain>
    </source>
</reference>
<evidence type="ECO:0000313" key="1">
    <source>
        <dbReference type="EMBL" id="KAJ8131803.1"/>
    </source>
</evidence>
<keyword evidence="2" id="KW-1185">Reference proteome</keyword>
<sequence length="325" mass="35661">MVSESKKQVAWKYTIHSLGGLTITTGTMPTLPISALQLPDDLDAPGLEAASFAISLARIGDEGSGYHTRNDPNPSRQYQRITITERRGAVEIRCKAREVVHGFLAPGRDNATLLVYDFSFNAAKTGRRIISANISFRFSSMRPNSPIPKVHGLAPFGHFIILPTSREESSTIGAEVNTSGGFFGASIGGVVKWEKTTSGTTCDATTLNGATECDDFGNEIGVNWIIHENKTTKTGIPSFLRVAFLLSREDNEEFQGYFEAKLETDWKTEMSRFFGAKSRDDPILFDPQRDPTNNLCPAGYDLENLAEVDLKSISDISFHAAMPNK</sequence>
<comment type="caution">
    <text evidence="1">The sequence shown here is derived from an EMBL/GenBank/DDBJ whole genome shotgun (WGS) entry which is preliminary data.</text>
</comment>
<dbReference type="Proteomes" id="UP001153332">
    <property type="component" value="Unassembled WGS sequence"/>
</dbReference>